<dbReference type="GO" id="GO:0006542">
    <property type="term" value="P:glutamine biosynthetic process"/>
    <property type="evidence" value="ECO:0007669"/>
    <property type="project" value="InterPro"/>
</dbReference>
<sequence length="487" mass="53285">MTSSSHHDRIAAGRLAREGLLDAEAVTAAAELLARVEGSEMETVRVVFADQHGLLRGKTVTAASLGSIFRAGLNLPGTLLLKDTSNRTVFPVWEGAAEGVMKTMAGAGDMLLVPDPATFRILPWAPHSAWLFCDPYTRTGEALPFAPRPVLRRAVGALAERGLSLTVGLEVEFHVYTREAANLGHQQAGMPGQPPETALLDQGYQFLADANYDRLEPIMDLLRRHAQALGLPVRSTEVEMGPSQFEFTFDPASALEHADNMIMFRTMVKEVCAREGLHATFMCRPKKENGASSGWHLHQSLVDGEGRNVLIPEAEGALTPEASGWIAGLLNHAEESCLLTTPTVNGYKRYQPYQLAPDRIEWGYDNRGAMVRALMAPGDGASRVENRVAEPAANPYFYFASQILSGLSGLDQGLTAPEPVESPYDNDATALPPSLIAAIEAFEAGDLYRRALGPEFVEYMSVLKRAEWKRYLSVVTEWEHTEYFGIF</sequence>
<dbReference type="InterPro" id="IPR008147">
    <property type="entry name" value="Gln_synt_N"/>
</dbReference>
<dbReference type="EC" id="6.3.1.2" evidence="11"/>
<evidence type="ECO:0000256" key="3">
    <source>
        <dbReference type="ARBA" id="ARBA00022598"/>
    </source>
</evidence>
<dbReference type="InterPro" id="IPR036651">
    <property type="entry name" value="Gln_synt_N_sf"/>
</dbReference>
<evidence type="ECO:0000256" key="4">
    <source>
        <dbReference type="ARBA" id="ARBA00022741"/>
    </source>
</evidence>
<dbReference type="PROSITE" id="PS51986">
    <property type="entry name" value="GS_BETA_GRASP"/>
    <property type="match status" value="1"/>
</dbReference>
<dbReference type="GO" id="GO:0004356">
    <property type="term" value="F:glutamine synthetase activity"/>
    <property type="evidence" value="ECO:0007669"/>
    <property type="project" value="UniProtKB-EC"/>
</dbReference>
<evidence type="ECO:0000256" key="5">
    <source>
        <dbReference type="ARBA" id="ARBA00022840"/>
    </source>
</evidence>
<dbReference type="PANTHER" id="PTHR43785:SF12">
    <property type="entry name" value="TYPE-1 GLUTAMINE SYNTHETASE 2"/>
    <property type="match status" value="1"/>
</dbReference>
<dbReference type="Pfam" id="PF00120">
    <property type="entry name" value="Gln-synt_C"/>
    <property type="match status" value="1"/>
</dbReference>
<evidence type="ECO:0000256" key="8">
    <source>
        <dbReference type="RuleBase" id="RU000384"/>
    </source>
</evidence>
<dbReference type="Proteomes" id="UP000193963">
    <property type="component" value="Unassembled WGS sequence"/>
</dbReference>
<dbReference type="OrthoDB" id="9807095at2"/>
<gene>
    <name evidence="11" type="primary">glnA_2</name>
    <name evidence="11" type="ORF">PSM7751_01492</name>
</gene>
<evidence type="ECO:0000259" key="10">
    <source>
        <dbReference type="PROSITE" id="PS51987"/>
    </source>
</evidence>
<dbReference type="GO" id="GO:0005524">
    <property type="term" value="F:ATP binding"/>
    <property type="evidence" value="ECO:0007669"/>
    <property type="project" value="UniProtKB-KW"/>
</dbReference>
<dbReference type="SUPFAM" id="SSF55931">
    <property type="entry name" value="Glutamine synthetase/guanido kinase"/>
    <property type="match status" value="1"/>
</dbReference>
<keyword evidence="5" id="KW-0067">ATP-binding</keyword>
<dbReference type="AlphaFoldDB" id="A0A1X6YZK1"/>
<name>A0A1X6YZK1_9RHOB</name>
<dbReference type="SMART" id="SM01230">
    <property type="entry name" value="Gln-synt_C"/>
    <property type="match status" value="1"/>
</dbReference>
<accession>A0A1X6YZK1</accession>
<dbReference type="EMBL" id="FWFN01000003">
    <property type="protein sequence ID" value="SLN35572.1"/>
    <property type="molecule type" value="Genomic_DNA"/>
</dbReference>
<dbReference type="InterPro" id="IPR014746">
    <property type="entry name" value="Gln_synth/guanido_kin_cat_dom"/>
</dbReference>
<dbReference type="Gene3D" id="3.30.590.10">
    <property type="entry name" value="Glutamine synthetase/guanido kinase, catalytic domain"/>
    <property type="match status" value="1"/>
</dbReference>
<keyword evidence="4" id="KW-0547">Nucleotide-binding</keyword>
<dbReference type="InterPro" id="IPR008146">
    <property type="entry name" value="Gln_synth_cat_dom"/>
</dbReference>
<dbReference type="PROSITE" id="PS51987">
    <property type="entry name" value="GS_CATALYTIC"/>
    <property type="match status" value="1"/>
</dbReference>
<evidence type="ECO:0000256" key="7">
    <source>
        <dbReference type="PROSITE-ProRule" id="PRU01330"/>
    </source>
</evidence>
<evidence type="ECO:0000259" key="9">
    <source>
        <dbReference type="PROSITE" id="PS51986"/>
    </source>
</evidence>
<evidence type="ECO:0000256" key="6">
    <source>
        <dbReference type="ARBA" id="ARBA00023231"/>
    </source>
</evidence>
<comment type="cofactor">
    <cofactor evidence="1">
        <name>Mg(2+)</name>
        <dbReference type="ChEBI" id="CHEBI:18420"/>
    </cofactor>
</comment>
<reference evidence="11 12" key="1">
    <citation type="submission" date="2017-03" db="EMBL/GenBank/DDBJ databases">
        <authorList>
            <person name="Afonso C.L."/>
            <person name="Miller P.J."/>
            <person name="Scott M.A."/>
            <person name="Spackman E."/>
            <person name="Goraichik I."/>
            <person name="Dimitrov K.M."/>
            <person name="Suarez D.L."/>
            <person name="Swayne D.E."/>
        </authorList>
    </citation>
    <scope>NUCLEOTIDE SEQUENCE [LARGE SCALE GENOMIC DNA]</scope>
    <source>
        <strain evidence="11 12">CECT 7751</strain>
    </source>
</reference>
<comment type="similarity">
    <text evidence="7 8">Belongs to the glutamine synthetase family.</text>
</comment>
<evidence type="ECO:0000256" key="1">
    <source>
        <dbReference type="ARBA" id="ARBA00001946"/>
    </source>
</evidence>
<dbReference type="RefSeq" id="WP_085887384.1">
    <property type="nucleotide sequence ID" value="NZ_FWFN01000003.1"/>
</dbReference>
<proteinExistence type="inferred from homology"/>
<organism evidence="11 12">
    <name type="scientific">Pseudooceanicola marinus</name>
    <dbReference type="NCBI Taxonomy" id="396013"/>
    <lineage>
        <taxon>Bacteria</taxon>
        <taxon>Pseudomonadati</taxon>
        <taxon>Pseudomonadota</taxon>
        <taxon>Alphaproteobacteria</taxon>
        <taxon>Rhodobacterales</taxon>
        <taxon>Paracoccaceae</taxon>
        <taxon>Pseudooceanicola</taxon>
    </lineage>
</organism>
<dbReference type="SUPFAM" id="SSF54368">
    <property type="entry name" value="Glutamine synthetase, N-terminal domain"/>
    <property type="match status" value="1"/>
</dbReference>
<keyword evidence="6" id="KW-0535">Nitrogen fixation</keyword>
<feature type="domain" description="GS catalytic" evidence="10">
    <location>
        <begin position="147"/>
        <end position="487"/>
    </location>
</feature>
<keyword evidence="12" id="KW-1185">Reference proteome</keyword>
<feature type="domain" description="GS beta-grasp" evidence="9">
    <location>
        <begin position="39"/>
        <end position="140"/>
    </location>
</feature>
<evidence type="ECO:0000313" key="12">
    <source>
        <dbReference type="Proteomes" id="UP000193963"/>
    </source>
</evidence>
<dbReference type="Gene3D" id="3.10.20.70">
    <property type="entry name" value="Glutamine synthetase, N-terminal domain"/>
    <property type="match status" value="1"/>
</dbReference>
<keyword evidence="3 11" id="KW-0436">Ligase</keyword>
<comment type="function">
    <text evidence="2">Catalyzes the ATP-dependent biosynthesis of glutamine from glutamate and ammonia.</text>
</comment>
<protein>
    <submittedName>
        <fullName evidence="11">Putative glutamine synthetase 2</fullName>
        <ecNumber evidence="11">6.3.1.2</ecNumber>
    </submittedName>
</protein>
<dbReference type="PANTHER" id="PTHR43785">
    <property type="entry name" value="GAMMA-GLUTAMYLPUTRESCINE SYNTHETASE"/>
    <property type="match status" value="1"/>
</dbReference>
<evidence type="ECO:0000313" key="11">
    <source>
        <dbReference type="EMBL" id="SLN35572.1"/>
    </source>
</evidence>
<evidence type="ECO:0000256" key="2">
    <source>
        <dbReference type="ARBA" id="ARBA00003117"/>
    </source>
</evidence>